<sequence>MGTQISLGQTQPSIKVREARLPVDAQVRGDPERGGLMTGLSKSMKITEPVLHSMPPGSKLQKSLFR</sequence>
<gene>
    <name evidence="2" type="ORF">AKJ43_02780</name>
</gene>
<dbReference type="AlphaFoldDB" id="A0A133V6A0"/>
<proteinExistence type="predicted"/>
<organism evidence="2 3">
    <name type="scientific">candidate division MSBL1 archaeon SCGC-AAA261D19</name>
    <dbReference type="NCBI Taxonomy" id="1698273"/>
    <lineage>
        <taxon>Archaea</taxon>
        <taxon>Methanobacteriati</taxon>
        <taxon>Methanobacteriota</taxon>
        <taxon>candidate division MSBL1</taxon>
    </lineage>
</organism>
<feature type="region of interest" description="Disordered" evidence="1">
    <location>
        <begin position="47"/>
        <end position="66"/>
    </location>
</feature>
<keyword evidence="3" id="KW-1185">Reference proteome</keyword>
<evidence type="ECO:0000313" key="3">
    <source>
        <dbReference type="Proteomes" id="UP000070400"/>
    </source>
</evidence>
<accession>A0A133V6A0</accession>
<evidence type="ECO:0000313" key="2">
    <source>
        <dbReference type="EMBL" id="KXB01969.1"/>
    </source>
</evidence>
<reference evidence="2 3" key="1">
    <citation type="journal article" date="2016" name="Sci. Rep.">
        <title>Metabolic traits of an uncultured archaeal lineage -MSBL1- from brine pools of the Red Sea.</title>
        <authorList>
            <person name="Mwirichia R."/>
            <person name="Alam I."/>
            <person name="Rashid M."/>
            <person name="Vinu M."/>
            <person name="Ba-Alawi W."/>
            <person name="Anthony Kamau A."/>
            <person name="Kamanda Ngugi D."/>
            <person name="Goker M."/>
            <person name="Klenk H.P."/>
            <person name="Bajic V."/>
            <person name="Stingl U."/>
        </authorList>
    </citation>
    <scope>NUCLEOTIDE SEQUENCE [LARGE SCALE GENOMIC DNA]</scope>
    <source>
        <strain evidence="2">SCGC-AAA261D19</strain>
    </source>
</reference>
<dbReference type="Proteomes" id="UP000070400">
    <property type="component" value="Unassembled WGS sequence"/>
</dbReference>
<protein>
    <submittedName>
        <fullName evidence="2">Uncharacterized protein</fullName>
    </submittedName>
</protein>
<dbReference type="EMBL" id="LHXX01000031">
    <property type="protein sequence ID" value="KXB01969.1"/>
    <property type="molecule type" value="Genomic_DNA"/>
</dbReference>
<name>A0A133V6A0_9EURY</name>
<comment type="caution">
    <text evidence="2">The sequence shown here is derived from an EMBL/GenBank/DDBJ whole genome shotgun (WGS) entry which is preliminary data.</text>
</comment>
<evidence type="ECO:0000256" key="1">
    <source>
        <dbReference type="SAM" id="MobiDB-lite"/>
    </source>
</evidence>